<dbReference type="WBParaSite" id="maker-PairedContig_1032-snap-gene-0.20-mRNA-1">
    <property type="protein sequence ID" value="maker-PairedContig_1032-snap-gene-0.20-mRNA-1"/>
    <property type="gene ID" value="maker-PairedContig_1032-snap-gene-0.20"/>
</dbReference>
<evidence type="ECO:0000256" key="9">
    <source>
        <dbReference type="ARBA" id="ARBA00023273"/>
    </source>
</evidence>
<dbReference type="GO" id="GO:0060271">
    <property type="term" value="P:cilium assembly"/>
    <property type="evidence" value="ECO:0007669"/>
    <property type="project" value="TreeGrafter"/>
</dbReference>
<feature type="transmembrane region" description="Helical" evidence="11">
    <location>
        <begin position="226"/>
        <end position="248"/>
    </location>
</feature>
<sequence length="272" mass="30647">MLNHHNKQCDTSITSQRLEDYYGRISRAEENQKNCDEQVNKSVTMAAILSQPVYDVFVQHDKSFRRTDRKQYEKMLEARTDELVNVTPSESIQAALTIQTAFHNITLIIQGFLSGFGTSHAIFAFAFADIDILHKSYTWLAMPVQATFYVCFVISTIAALDRLEISSGLIDGLKRGLSFQSGGLDILLCLIGTVATLISTLYDDWLEAPMKEQEKIQDIVVMDPLIAWRLLSSVRALAGLLNWLLLSLSPNSNILLRQLRNPESINESCEMP</sequence>
<dbReference type="AlphaFoldDB" id="A0A1I8E9S7"/>
<comment type="function">
    <text evidence="10">Component of the transition zone in primary cilia. Required for ciliogenesis.</text>
</comment>
<feature type="transmembrane region" description="Helical" evidence="11">
    <location>
        <begin position="107"/>
        <end position="128"/>
    </location>
</feature>
<evidence type="ECO:0000256" key="1">
    <source>
        <dbReference type="ARBA" id="ARBA00004138"/>
    </source>
</evidence>
<evidence type="ECO:0000256" key="10">
    <source>
        <dbReference type="ARBA" id="ARBA00025631"/>
    </source>
</evidence>
<evidence type="ECO:0008006" key="13">
    <source>
        <dbReference type="Google" id="ProtNLM"/>
    </source>
</evidence>
<keyword evidence="5" id="KW-0970">Cilium biogenesis/degradation</keyword>
<dbReference type="STRING" id="6293.A0A1I8E9S7"/>
<keyword evidence="6 11" id="KW-1133">Transmembrane helix</keyword>
<evidence type="ECO:0000256" key="7">
    <source>
        <dbReference type="ARBA" id="ARBA00023069"/>
    </source>
</evidence>
<dbReference type="GO" id="GO:0035869">
    <property type="term" value="C:ciliary transition zone"/>
    <property type="evidence" value="ECO:0007669"/>
    <property type="project" value="TreeGrafter"/>
</dbReference>
<feature type="transmembrane region" description="Helical" evidence="11">
    <location>
        <begin position="140"/>
        <end position="160"/>
    </location>
</feature>
<protein>
    <recommendedName>
        <fullName evidence="13">Transmembrane protein</fullName>
    </recommendedName>
</protein>
<evidence type="ECO:0000256" key="4">
    <source>
        <dbReference type="ARBA" id="ARBA00022692"/>
    </source>
</evidence>
<comment type="similarity">
    <text evidence="3">Belongs to the TMEM237 family.</text>
</comment>
<dbReference type="PANTHER" id="PTHR28388">
    <property type="entry name" value="TRANSMEMBRANE PROTEIN 237"/>
    <property type="match status" value="1"/>
</dbReference>
<proteinExistence type="inferred from homology"/>
<evidence type="ECO:0000256" key="3">
    <source>
        <dbReference type="ARBA" id="ARBA00008783"/>
    </source>
</evidence>
<dbReference type="Pfam" id="PF15383">
    <property type="entry name" value="TMEM237"/>
    <property type="match status" value="1"/>
</dbReference>
<keyword evidence="4 11" id="KW-0812">Transmembrane</keyword>
<reference evidence="12" key="1">
    <citation type="submission" date="2016-11" db="UniProtKB">
        <authorList>
            <consortium name="WormBaseParasite"/>
        </authorList>
    </citation>
    <scope>IDENTIFICATION</scope>
    <source>
        <strain evidence="12">pt0022</strain>
    </source>
</reference>
<evidence type="ECO:0000256" key="6">
    <source>
        <dbReference type="ARBA" id="ARBA00022989"/>
    </source>
</evidence>
<accession>A0A1I8E9S7</accession>
<comment type="subcellular location">
    <subcellularLocation>
        <location evidence="1">Cell projection</location>
        <location evidence="1">Cilium</location>
    </subcellularLocation>
    <subcellularLocation>
        <location evidence="2">Membrane</location>
        <topology evidence="2">Multi-pass membrane protein</topology>
    </subcellularLocation>
</comment>
<evidence type="ECO:0000256" key="11">
    <source>
        <dbReference type="SAM" id="Phobius"/>
    </source>
</evidence>
<keyword evidence="8 11" id="KW-0472">Membrane</keyword>
<feature type="transmembrane region" description="Helical" evidence="11">
    <location>
        <begin position="181"/>
        <end position="202"/>
    </location>
</feature>
<name>A0A1I8E9S7_WUCBA</name>
<evidence type="ECO:0000256" key="2">
    <source>
        <dbReference type="ARBA" id="ARBA00004141"/>
    </source>
</evidence>
<evidence type="ECO:0000256" key="8">
    <source>
        <dbReference type="ARBA" id="ARBA00023136"/>
    </source>
</evidence>
<keyword evidence="7" id="KW-0969">Cilium</keyword>
<dbReference type="PANTHER" id="PTHR28388:SF1">
    <property type="entry name" value="TRANSMEMBRANE PROTEIN 237"/>
    <property type="match status" value="1"/>
</dbReference>
<dbReference type="InterPro" id="IPR029409">
    <property type="entry name" value="TMEM237"/>
</dbReference>
<evidence type="ECO:0000256" key="5">
    <source>
        <dbReference type="ARBA" id="ARBA00022794"/>
    </source>
</evidence>
<organism evidence="12">
    <name type="scientific">Wuchereria bancrofti</name>
    <dbReference type="NCBI Taxonomy" id="6293"/>
    <lineage>
        <taxon>Eukaryota</taxon>
        <taxon>Metazoa</taxon>
        <taxon>Ecdysozoa</taxon>
        <taxon>Nematoda</taxon>
        <taxon>Chromadorea</taxon>
        <taxon>Rhabditida</taxon>
        <taxon>Spirurina</taxon>
        <taxon>Spiruromorpha</taxon>
        <taxon>Filarioidea</taxon>
        <taxon>Onchocercidae</taxon>
        <taxon>Wuchereria</taxon>
    </lineage>
</organism>
<dbReference type="GO" id="GO:0016020">
    <property type="term" value="C:membrane"/>
    <property type="evidence" value="ECO:0007669"/>
    <property type="project" value="UniProtKB-SubCell"/>
</dbReference>
<evidence type="ECO:0000313" key="12">
    <source>
        <dbReference type="WBParaSite" id="maker-PairedContig_1032-snap-gene-0.20-mRNA-1"/>
    </source>
</evidence>
<keyword evidence="9" id="KW-0966">Cell projection</keyword>